<evidence type="ECO:0000313" key="2">
    <source>
        <dbReference type="Proteomes" id="UP000626982"/>
    </source>
</evidence>
<proteinExistence type="predicted"/>
<comment type="caution">
    <text evidence="1">The sequence shown here is derived from an EMBL/GenBank/DDBJ whole genome shotgun (WGS) entry which is preliminary data.</text>
</comment>
<sequence length="67" mass="6262">MTESCGSMSPIALTDTVAGSGVGVGVAVGDAAGSLVAGAGWSVPGAQAVSSRTAAAATIAARLTSRR</sequence>
<name>A0ABQ2KPW0_9MICO</name>
<reference evidence="2" key="1">
    <citation type="journal article" date="2019" name="Int. J. Syst. Evol. Microbiol.">
        <title>The Global Catalogue of Microorganisms (GCM) 10K type strain sequencing project: providing services to taxonomists for standard genome sequencing and annotation.</title>
        <authorList>
            <consortium name="The Broad Institute Genomics Platform"/>
            <consortium name="The Broad Institute Genome Sequencing Center for Infectious Disease"/>
            <person name="Wu L."/>
            <person name="Ma J."/>
        </authorList>
    </citation>
    <scope>NUCLEOTIDE SEQUENCE [LARGE SCALE GENOMIC DNA]</scope>
    <source>
        <strain evidence="2">CGMCC 1.6960</strain>
    </source>
</reference>
<accession>A0ABQ2KPW0</accession>
<protein>
    <submittedName>
        <fullName evidence="1">Uncharacterized protein</fullName>
    </submittedName>
</protein>
<gene>
    <name evidence="1" type="ORF">GCM10010968_24640</name>
</gene>
<keyword evidence="2" id="KW-1185">Reference proteome</keyword>
<evidence type="ECO:0000313" key="1">
    <source>
        <dbReference type="EMBL" id="GGN88740.1"/>
    </source>
</evidence>
<dbReference type="EMBL" id="BMLM01000002">
    <property type="protein sequence ID" value="GGN88740.1"/>
    <property type="molecule type" value="Genomic_DNA"/>
</dbReference>
<organism evidence="1 2">
    <name type="scientific">Agrococcus terreus</name>
    <dbReference type="NCBI Taxonomy" id="574649"/>
    <lineage>
        <taxon>Bacteria</taxon>
        <taxon>Bacillati</taxon>
        <taxon>Actinomycetota</taxon>
        <taxon>Actinomycetes</taxon>
        <taxon>Micrococcales</taxon>
        <taxon>Microbacteriaceae</taxon>
        <taxon>Agrococcus</taxon>
    </lineage>
</organism>
<dbReference type="Proteomes" id="UP000626982">
    <property type="component" value="Unassembled WGS sequence"/>
</dbReference>